<reference evidence="2 3" key="1">
    <citation type="submission" date="2020-03" db="EMBL/GenBank/DDBJ databases">
        <title>Dissostichus mawsoni Genome sequencing and assembly.</title>
        <authorList>
            <person name="Park H."/>
        </authorList>
    </citation>
    <scope>NUCLEOTIDE SEQUENCE [LARGE SCALE GENOMIC DNA]</scope>
    <source>
        <strain evidence="2">DM0001</strain>
        <tissue evidence="2">Muscle</tissue>
    </source>
</reference>
<proteinExistence type="predicted"/>
<evidence type="ECO:0000256" key="1">
    <source>
        <dbReference type="SAM" id="MobiDB-lite"/>
    </source>
</evidence>
<dbReference type="AlphaFoldDB" id="A0A7J5XEA2"/>
<organism evidence="2 3">
    <name type="scientific">Dissostichus mawsoni</name>
    <name type="common">Antarctic cod</name>
    <dbReference type="NCBI Taxonomy" id="36200"/>
    <lineage>
        <taxon>Eukaryota</taxon>
        <taxon>Metazoa</taxon>
        <taxon>Chordata</taxon>
        <taxon>Craniata</taxon>
        <taxon>Vertebrata</taxon>
        <taxon>Euteleostomi</taxon>
        <taxon>Actinopterygii</taxon>
        <taxon>Neopterygii</taxon>
        <taxon>Teleostei</taxon>
        <taxon>Neoteleostei</taxon>
        <taxon>Acanthomorphata</taxon>
        <taxon>Eupercaria</taxon>
        <taxon>Perciformes</taxon>
        <taxon>Notothenioidei</taxon>
        <taxon>Nototheniidae</taxon>
        <taxon>Dissostichus</taxon>
    </lineage>
</organism>
<comment type="caution">
    <text evidence="2">The sequence shown here is derived from an EMBL/GenBank/DDBJ whole genome shotgun (WGS) entry which is preliminary data.</text>
</comment>
<feature type="region of interest" description="Disordered" evidence="1">
    <location>
        <begin position="91"/>
        <end position="229"/>
    </location>
</feature>
<dbReference type="EMBL" id="JAAKFY010000025">
    <property type="protein sequence ID" value="KAF3835366.1"/>
    <property type="molecule type" value="Genomic_DNA"/>
</dbReference>
<feature type="compositionally biased region" description="Polar residues" evidence="1">
    <location>
        <begin position="186"/>
        <end position="203"/>
    </location>
</feature>
<gene>
    <name evidence="2" type="ORF">F7725_027924</name>
</gene>
<feature type="compositionally biased region" description="Low complexity" evidence="1">
    <location>
        <begin position="211"/>
        <end position="223"/>
    </location>
</feature>
<protein>
    <submittedName>
        <fullName evidence="2">Uncharacterized protein</fullName>
    </submittedName>
</protein>
<feature type="compositionally biased region" description="Polar residues" evidence="1">
    <location>
        <begin position="128"/>
        <end position="140"/>
    </location>
</feature>
<keyword evidence="3" id="KW-1185">Reference proteome</keyword>
<feature type="compositionally biased region" description="Polar residues" evidence="1">
    <location>
        <begin position="166"/>
        <end position="178"/>
    </location>
</feature>
<evidence type="ECO:0000313" key="2">
    <source>
        <dbReference type="EMBL" id="KAF3835366.1"/>
    </source>
</evidence>
<dbReference type="Proteomes" id="UP000518266">
    <property type="component" value="Unassembled WGS sequence"/>
</dbReference>
<accession>A0A7J5XEA2</accession>
<sequence>MDIKDTVECASATSLTRLLVKEAVTSVKSAVSCNSQAEGFMESEHVTSHHRLDVMVGHAIHMLRTIGAKMKDYANRKGLWRLPLMVKKGMTSTRKRATSHLAPLRPQRQGLPSQKPQLLPSFKPQRQVLPTQKPQRSTIPSFKPQGPGLPSQKPQLLPSFKPQRQGLPTQKPQRSTIPSFKPQGPSLPSQKPQRPNLHSNRSGSVPIFPKTSASSGSRTASSGLEDSIGSNTSRMVEDIITKEFLKITEPLMDSMTQNESNLLRADTVEEIAELTQFIVKESLGAKSNSMTTIEEVEPKIKKNICGKIKAFLTRRVAKLTIHRMLSGLKATFLPWSKS</sequence>
<name>A0A7J5XEA2_DISMA</name>
<dbReference type="OrthoDB" id="9219625at2759"/>
<evidence type="ECO:0000313" key="3">
    <source>
        <dbReference type="Proteomes" id="UP000518266"/>
    </source>
</evidence>